<name>A0AAF3EJF1_9BILA</name>
<feature type="domain" description="TIL" evidence="5">
    <location>
        <begin position="149"/>
        <end position="204"/>
    </location>
</feature>
<dbReference type="WBParaSite" id="MBELARI_LOCUS14148">
    <property type="protein sequence ID" value="MBELARI_LOCUS14148"/>
    <property type="gene ID" value="MBELARI_LOCUS14148"/>
</dbReference>
<dbReference type="GO" id="GO:0004867">
    <property type="term" value="F:serine-type endopeptidase inhibitor activity"/>
    <property type="evidence" value="ECO:0007669"/>
    <property type="project" value="UniProtKB-KW"/>
</dbReference>
<evidence type="ECO:0000256" key="4">
    <source>
        <dbReference type="SAM" id="SignalP"/>
    </source>
</evidence>
<keyword evidence="2" id="KW-0722">Serine protease inhibitor</keyword>
<keyword evidence="4" id="KW-0732">Signal</keyword>
<accession>A0AAF3EJF1</accession>
<keyword evidence="6" id="KW-1185">Reference proteome</keyword>
<evidence type="ECO:0000256" key="2">
    <source>
        <dbReference type="ARBA" id="ARBA00022900"/>
    </source>
</evidence>
<dbReference type="AlphaFoldDB" id="A0AAF3EJF1"/>
<feature type="chain" id="PRO_5041980887" description="TIL domain-containing protein" evidence="4">
    <location>
        <begin position="18"/>
        <end position="674"/>
    </location>
</feature>
<evidence type="ECO:0000313" key="6">
    <source>
        <dbReference type="Proteomes" id="UP000887575"/>
    </source>
</evidence>
<keyword evidence="3" id="KW-1015">Disulfide bond</keyword>
<reference evidence="7" key="1">
    <citation type="submission" date="2024-02" db="UniProtKB">
        <authorList>
            <consortium name="WormBaseParasite"/>
        </authorList>
    </citation>
    <scope>IDENTIFICATION</scope>
</reference>
<dbReference type="CDD" id="cd19941">
    <property type="entry name" value="TIL"/>
    <property type="match status" value="6"/>
</dbReference>
<proteinExistence type="predicted"/>
<dbReference type="SUPFAM" id="SSF57567">
    <property type="entry name" value="Serine protease inhibitors"/>
    <property type="match status" value="6"/>
</dbReference>
<dbReference type="InterPro" id="IPR002919">
    <property type="entry name" value="TIL_dom"/>
</dbReference>
<feature type="signal peptide" evidence="4">
    <location>
        <begin position="1"/>
        <end position="17"/>
    </location>
</feature>
<dbReference type="Gene3D" id="2.10.25.10">
    <property type="entry name" value="Laminin"/>
    <property type="match status" value="6"/>
</dbReference>
<evidence type="ECO:0000256" key="3">
    <source>
        <dbReference type="ARBA" id="ARBA00023157"/>
    </source>
</evidence>
<feature type="domain" description="TIL" evidence="5">
    <location>
        <begin position="28"/>
        <end position="82"/>
    </location>
</feature>
<dbReference type="PANTHER" id="PTHR23259:SF82">
    <property type="entry name" value="SERINE PROTEASE INHIBITOR 1 PROTEIN"/>
    <property type="match status" value="1"/>
</dbReference>
<keyword evidence="1" id="KW-0646">Protease inhibitor</keyword>
<dbReference type="PANTHER" id="PTHR23259">
    <property type="entry name" value="RIDDLE"/>
    <property type="match status" value="1"/>
</dbReference>
<feature type="domain" description="TIL" evidence="5">
    <location>
        <begin position="87"/>
        <end position="141"/>
    </location>
</feature>
<evidence type="ECO:0000313" key="7">
    <source>
        <dbReference type="WBParaSite" id="MBELARI_LOCUS14148"/>
    </source>
</evidence>
<dbReference type="Proteomes" id="UP000887575">
    <property type="component" value="Unassembled WGS sequence"/>
</dbReference>
<feature type="domain" description="TIL" evidence="5">
    <location>
        <begin position="280"/>
        <end position="335"/>
    </location>
</feature>
<dbReference type="Pfam" id="PF01826">
    <property type="entry name" value="TIL"/>
    <property type="match status" value="6"/>
</dbReference>
<evidence type="ECO:0000256" key="1">
    <source>
        <dbReference type="ARBA" id="ARBA00022690"/>
    </source>
</evidence>
<protein>
    <recommendedName>
        <fullName evidence="5">TIL domain-containing protein</fullName>
    </recommendedName>
</protein>
<dbReference type="InterPro" id="IPR036084">
    <property type="entry name" value="Ser_inhib-like_sf"/>
</dbReference>
<dbReference type="InterPro" id="IPR051368">
    <property type="entry name" value="SerProtInhib-TIL_Domain"/>
</dbReference>
<sequence length="674" mass="71608">MRSLVISTFLLSAFVSGQVTPVIDPAPCPANSSFKTCSSMCESKCGALMEGMCIESCGPPKCQCNSGYQRDTNGACVLPENCQPQICPGNSTWTTCSSYCEPQCGVELKRACIASCGPAACQCNTEYERNATGSCVLRKDCGKSNQGNCPVGQTWAPCGAGCEPKCGLPWPRVCPAICMTEGACVCSNNTFRDTNGKCVPRAQCTNTGPQKCTAKCSAGQKCVLREVVCVRAPCPPIPTCVNETEPTGCAAVSCMVGQECVVDKNGNGKCQVSGESSGNCSKNEFFNSCTGCETYCGQQGPVMCTKICITPGKCRCKEGFFRNRLSGKCVTQNECDSQTPPTLTCATVLCITNTTCIETPNGPSCVPINNDKPRITCANVRCAGPCVDTPTGPHCQPRPTDSTPVACNLNCINGFECVLSQPPLCGANCQQTPTCIPKNITSCKMMKCTKETHCAMVQVQCFAPPCYPVPECVPNEDKPLGPCAVTDCRSGYVCIEETVNCVKAPCPGQGVHAKCVPTEPELTCANVDCLSGMICQMAEVNCTTDPCIPTPQCFEPNTTTICQKNEVYTDCAPTCEDTCHGINDCGMTAEVCKPGCKCATGRRRNARGRCTLKRNCYLYPGCDANEKYQKCATCEKKCGQTEEACSVDCRYGCGCVEGFARSANNNTCVPENQC</sequence>
<feature type="domain" description="TIL" evidence="5">
    <location>
        <begin position="622"/>
        <end position="674"/>
    </location>
</feature>
<organism evidence="6 7">
    <name type="scientific">Mesorhabditis belari</name>
    <dbReference type="NCBI Taxonomy" id="2138241"/>
    <lineage>
        <taxon>Eukaryota</taxon>
        <taxon>Metazoa</taxon>
        <taxon>Ecdysozoa</taxon>
        <taxon>Nematoda</taxon>
        <taxon>Chromadorea</taxon>
        <taxon>Rhabditida</taxon>
        <taxon>Rhabditina</taxon>
        <taxon>Rhabditomorpha</taxon>
        <taxon>Rhabditoidea</taxon>
        <taxon>Rhabditidae</taxon>
        <taxon>Mesorhabditinae</taxon>
        <taxon>Mesorhabditis</taxon>
    </lineage>
</organism>
<evidence type="ECO:0000259" key="5">
    <source>
        <dbReference type="Pfam" id="PF01826"/>
    </source>
</evidence>
<feature type="domain" description="TIL" evidence="5">
    <location>
        <begin position="562"/>
        <end position="616"/>
    </location>
</feature>